<dbReference type="InterPro" id="IPR012338">
    <property type="entry name" value="Beta-lactam/transpept-like"/>
</dbReference>
<keyword evidence="4" id="KW-1185">Reference proteome</keyword>
<name>A0A239XLG5_9FLAO</name>
<keyword evidence="1" id="KW-1133">Transmembrane helix</keyword>
<feature type="transmembrane region" description="Helical" evidence="1">
    <location>
        <begin position="37"/>
        <end position="55"/>
    </location>
</feature>
<dbReference type="Pfam" id="PF00144">
    <property type="entry name" value="Beta-lactamase"/>
    <property type="match status" value="1"/>
</dbReference>
<dbReference type="PANTHER" id="PTHR43283">
    <property type="entry name" value="BETA-LACTAMASE-RELATED"/>
    <property type="match status" value="1"/>
</dbReference>
<evidence type="ECO:0000313" key="4">
    <source>
        <dbReference type="Proteomes" id="UP000215196"/>
    </source>
</evidence>
<organism evidence="3 4">
    <name type="scientific">Chryseobacterium taklimakanense</name>
    <dbReference type="NCBI Taxonomy" id="536441"/>
    <lineage>
        <taxon>Bacteria</taxon>
        <taxon>Pseudomonadati</taxon>
        <taxon>Bacteroidota</taxon>
        <taxon>Flavobacteriia</taxon>
        <taxon>Flavobacteriales</taxon>
        <taxon>Weeksellaceae</taxon>
        <taxon>Chryseobacterium group</taxon>
        <taxon>Chryseobacterium</taxon>
    </lineage>
</organism>
<accession>A0A239XLG5</accession>
<dbReference type="SUPFAM" id="SSF56601">
    <property type="entry name" value="beta-lactamase/transpeptidase-like"/>
    <property type="match status" value="1"/>
</dbReference>
<evidence type="ECO:0000256" key="1">
    <source>
        <dbReference type="SAM" id="Phobius"/>
    </source>
</evidence>
<reference evidence="3 4" key="1">
    <citation type="submission" date="2017-06" db="EMBL/GenBank/DDBJ databases">
        <authorList>
            <consortium name="Pathogen Informatics"/>
        </authorList>
    </citation>
    <scope>NUCLEOTIDE SEQUENCE [LARGE SCALE GENOMIC DNA]</scope>
    <source>
        <strain evidence="3 4">NCTC13490</strain>
    </source>
</reference>
<gene>
    <name evidence="3" type="primary">nylB</name>
    <name evidence="3" type="ORF">SAMEA4412677_01762</name>
</gene>
<keyword evidence="3" id="KW-0378">Hydrolase</keyword>
<protein>
    <submittedName>
        <fullName evidence="3">6-aminohexanoate-dimer hydrolase</fullName>
        <ecNumber evidence="3">3.5.1.46</ecNumber>
    </submittedName>
</protein>
<evidence type="ECO:0000259" key="2">
    <source>
        <dbReference type="Pfam" id="PF00144"/>
    </source>
</evidence>
<dbReference type="EMBL" id="LT906465">
    <property type="protein sequence ID" value="SNV47565.1"/>
    <property type="molecule type" value="Genomic_DNA"/>
</dbReference>
<dbReference type="PANTHER" id="PTHR43283:SF7">
    <property type="entry name" value="BETA-LACTAMASE-RELATED DOMAIN-CONTAINING PROTEIN"/>
    <property type="match status" value="1"/>
</dbReference>
<dbReference type="KEGG" id="ctak:4412677_01762"/>
<keyword evidence="1" id="KW-0472">Membrane</keyword>
<dbReference type="Proteomes" id="UP000215196">
    <property type="component" value="Chromosome 1"/>
</dbReference>
<dbReference type="GO" id="GO:0019875">
    <property type="term" value="F:6-aminohexanoate-dimer hydrolase activity"/>
    <property type="evidence" value="ECO:0007669"/>
    <property type="project" value="UniProtKB-EC"/>
</dbReference>
<evidence type="ECO:0000313" key="3">
    <source>
        <dbReference type="EMBL" id="SNV47565.1"/>
    </source>
</evidence>
<dbReference type="InterPro" id="IPR050789">
    <property type="entry name" value="Diverse_Enzym_Activities"/>
</dbReference>
<sequence>MPGALCVAKIYSKYKSSSDFSGLFYLNLFSNLFTVKILKGIAVFLAVIVVLAYTFRYEYLFKGIAKTYLRGENSATIDDGGLFPSHTVIAGTAKPWQKDENYNKKKLPEKLLRDLKASKTASFLIIKNGKLLHEEYWDGYTKDSKTNSFSMAKAVTVLLYGKAIDDGKIKSQNELYSDFYDNYANVELGKNLTLENLAKMEAGLNWNEDYKNPFTPNAKAYYGNSLAEAVFLKGFKEMPGTRFQYQSGATQLLGFAVRKAVNQPLASYLSSKIWQPLGMEHNAEWNTDDNGMEKTFCCINAIPRDFAKLGQLMLNDGKVDSLQLFNRNFIQQMRTPTKLSNEAYGMGLWINQDAKYKHYYFWGLLGQYIIVVPEKQMVIVRTGSYDNQPKDKKGRPVQVEFIVNQVADNF</sequence>
<keyword evidence="1" id="KW-0812">Transmembrane</keyword>
<dbReference type="AlphaFoldDB" id="A0A239XLG5"/>
<dbReference type="Gene3D" id="3.40.710.10">
    <property type="entry name" value="DD-peptidase/beta-lactamase superfamily"/>
    <property type="match status" value="1"/>
</dbReference>
<feature type="domain" description="Beta-lactamase-related" evidence="2">
    <location>
        <begin position="111"/>
        <end position="388"/>
    </location>
</feature>
<dbReference type="InterPro" id="IPR001466">
    <property type="entry name" value="Beta-lactam-related"/>
</dbReference>
<proteinExistence type="predicted"/>
<dbReference type="EC" id="3.5.1.46" evidence="3"/>